<dbReference type="InterPro" id="IPR036388">
    <property type="entry name" value="WH-like_DNA-bd_sf"/>
</dbReference>
<dbReference type="PANTHER" id="PTHR30537">
    <property type="entry name" value="HTH-TYPE TRANSCRIPTIONAL REGULATOR"/>
    <property type="match status" value="1"/>
</dbReference>
<dbReference type="Pfam" id="PF03466">
    <property type="entry name" value="LysR_substrate"/>
    <property type="match status" value="1"/>
</dbReference>
<keyword evidence="2" id="KW-0805">Transcription regulation</keyword>
<dbReference type="SUPFAM" id="SSF53850">
    <property type="entry name" value="Periplasmic binding protein-like II"/>
    <property type="match status" value="1"/>
</dbReference>
<dbReference type="Pfam" id="PF00126">
    <property type="entry name" value="HTH_1"/>
    <property type="match status" value="1"/>
</dbReference>
<evidence type="ECO:0000256" key="2">
    <source>
        <dbReference type="ARBA" id="ARBA00023015"/>
    </source>
</evidence>
<evidence type="ECO:0000259" key="5">
    <source>
        <dbReference type="PROSITE" id="PS50931"/>
    </source>
</evidence>
<dbReference type="InterPro" id="IPR036390">
    <property type="entry name" value="WH_DNA-bd_sf"/>
</dbReference>
<dbReference type="RefSeq" id="WP_266152133.1">
    <property type="nucleotide sequence ID" value="NZ_CP064028.1"/>
</dbReference>
<feature type="domain" description="HTH lysR-type" evidence="5">
    <location>
        <begin position="6"/>
        <end position="63"/>
    </location>
</feature>
<dbReference type="Gene3D" id="1.10.10.10">
    <property type="entry name" value="Winged helix-like DNA-binding domain superfamily/Winged helix DNA-binding domain"/>
    <property type="match status" value="1"/>
</dbReference>
<sequence length="297" mass="32256">MPRPLPSLNALHAFEAAARLGSVSRAATELHVTHGAVSRHIRALEDEMGLSLFQRQGRGLALTPAGQRLRDTSTAAFAQLREACEELRQDASLAPFVLGCPVSLLARWMIPRLERLMADLPELSLHLRPQETRFDEALNGLDAALLAGEPPWPATWQVRPLARERIGPVVSPQYAQDQALVHAAPEALLDLPLLHTLSRPKAWQTWFQGVGLPGDALLLGPGYPHLYHLVEAAVGGRGAAIAPAQLVADDLASGRLIAPWGFQETAGQWVLAVPARGPSLRAEALTFWLQREFMAPS</sequence>
<protein>
    <submittedName>
        <fullName evidence="6">LysR family transcriptional regulator</fullName>
    </submittedName>
</protein>
<dbReference type="InterPro" id="IPR000847">
    <property type="entry name" value="LysR_HTH_N"/>
</dbReference>
<keyword evidence="4" id="KW-0804">Transcription</keyword>
<dbReference type="Gene3D" id="3.40.190.10">
    <property type="entry name" value="Periplasmic binding protein-like II"/>
    <property type="match status" value="2"/>
</dbReference>
<dbReference type="EMBL" id="JBHSGA010000017">
    <property type="protein sequence ID" value="MFC4527355.1"/>
    <property type="molecule type" value="Genomic_DNA"/>
</dbReference>
<proteinExistence type="inferred from homology"/>
<organism evidence="6 7">
    <name type="scientific">Dyella halodurans</name>
    <dbReference type="NCBI Taxonomy" id="1920171"/>
    <lineage>
        <taxon>Bacteria</taxon>
        <taxon>Pseudomonadati</taxon>
        <taxon>Pseudomonadota</taxon>
        <taxon>Gammaproteobacteria</taxon>
        <taxon>Lysobacterales</taxon>
        <taxon>Rhodanobacteraceae</taxon>
        <taxon>Dyella</taxon>
    </lineage>
</organism>
<dbReference type="PANTHER" id="PTHR30537:SF74">
    <property type="entry name" value="HTH-TYPE TRANSCRIPTIONAL REGULATOR TRPI"/>
    <property type="match status" value="1"/>
</dbReference>
<dbReference type="Proteomes" id="UP001595961">
    <property type="component" value="Unassembled WGS sequence"/>
</dbReference>
<reference evidence="7" key="1">
    <citation type="journal article" date="2019" name="Int. J. Syst. Evol. Microbiol.">
        <title>The Global Catalogue of Microorganisms (GCM) 10K type strain sequencing project: providing services to taxonomists for standard genome sequencing and annotation.</title>
        <authorList>
            <consortium name="The Broad Institute Genomics Platform"/>
            <consortium name="The Broad Institute Genome Sequencing Center for Infectious Disease"/>
            <person name="Wu L."/>
            <person name="Ma J."/>
        </authorList>
    </citation>
    <scope>NUCLEOTIDE SEQUENCE [LARGE SCALE GENOMIC DNA]</scope>
    <source>
        <strain evidence="7">CCM 4481</strain>
    </source>
</reference>
<evidence type="ECO:0000256" key="3">
    <source>
        <dbReference type="ARBA" id="ARBA00023125"/>
    </source>
</evidence>
<evidence type="ECO:0000313" key="6">
    <source>
        <dbReference type="EMBL" id="MFC4527355.1"/>
    </source>
</evidence>
<dbReference type="PRINTS" id="PR00039">
    <property type="entry name" value="HTHLYSR"/>
</dbReference>
<evidence type="ECO:0000313" key="7">
    <source>
        <dbReference type="Proteomes" id="UP001595961"/>
    </source>
</evidence>
<comment type="caution">
    <text evidence="6">The sequence shown here is derived from an EMBL/GenBank/DDBJ whole genome shotgun (WGS) entry which is preliminary data.</text>
</comment>
<dbReference type="InterPro" id="IPR058163">
    <property type="entry name" value="LysR-type_TF_proteobact-type"/>
</dbReference>
<dbReference type="InterPro" id="IPR005119">
    <property type="entry name" value="LysR_subst-bd"/>
</dbReference>
<evidence type="ECO:0000256" key="1">
    <source>
        <dbReference type="ARBA" id="ARBA00009437"/>
    </source>
</evidence>
<gene>
    <name evidence="6" type="ORF">ACFO5W_11990</name>
</gene>
<comment type="similarity">
    <text evidence="1">Belongs to the LysR transcriptional regulatory family.</text>
</comment>
<accession>A0ABV9C3R5</accession>
<name>A0ABV9C3R5_9GAMM</name>
<dbReference type="SUPFAM" id="SSF46785">
    <property type="entry name" value="Winged helix' DNA-binding domain"/>
    <property type="match status" value="1"/>
</dbReference>
<keyword evidence="3" id="KW-0238">DNA-binding</keyword>
<dbReference type="PROSITE" id="PS50931">
    <property type="entry name" value="HTH_LYSR"/>
    <property type="match status" value="1"/>
</dbReference>
<evidence type="ECO:0000256" key="4">
    <source>
        <dbReference type="ARBA" id="ARBA00023163"/>
    </source>
</evidence>
<keyword evidence="7" id="KW-1185">Reference proteome</keyword>